<dbReference type="InterPro" id="IPR002017">
    <property type="entry name" value="Spectrin_repeat"/>
</dbReference>
<feature type="domain" description="PH" evidence="12">
    <location>
        <begin position="2311"/>
        <end position="2419"/>
    </location>
</feature>
<dbReference type="InterPro" id="IPR018159">
    <property type="entry name" value="Spectrin/alpha-actinin"/>
</dbReference>
<evidence type="ECO:0000256" key="11">
    <source>
        <dbReference type="SAM" id="MobiDB-lite"/>
    </source>
</evidence>
<evidence type="ECO:0000313" key="14">
    <source>
        <dbReference type="Ensembl" id="ENSPMEP00000028806.1"/>
    </source>
</evidence>
<dbReference type="STRING" id="48701.ENSPMEP00000028806"/>
<feature type="domain" description="Calponin-homology (CH)" evidence="13">
    <location>
        <begin position="172"/>
        <end position="277"/>
    </location>
</feature>
<evidence type="ECO:0000256" key="2">
    <source>
        <dbReference type="ARBA" id="ARBA00006826"/>
    </source>
</evidence>
<dbReference type="FunFam" id="1.20.58.60:FF:000059">
    <property type="entry name" value="Spectrin beta chain"/>
    <property type="match status" value="1"/>
</dbReference>
<dbReference type="InterPro" id="IPR001605">
    <property type="entry name" value="PH_dom-spectrin-type"/>
</dbReference>
<keyword evidence="3 9" id="KW-0117">Actin capping</keyword>
<dbReference type="Gene3D" id="1.10.418.10">
    <property type="entry name" value="Calponin-like domain"/>
    <property type="match status" value="2"/>
</dbReference>
<evidence type="ECO:0000313" key="15">
    <source>
        <dbReference type="Proteomes" id="UP000261480"/>
    </source>
</evidence>
<dbReference type="PRINTS" id="PR00683">
    <property type="entry name" value="SPECTRINPH"/>
</dbReference>
<feature type="compositionally biased region" description="Basic and acidic residues" evidence="11">
    <location>
        <begin position="2114"/>
        <end position="2130"/>
    </location>
</feature>
<dbReference type="FunFam" id="1.20.58.60:FF:000011">
    <property type="entry name" value="Spectrin beta chain"/>
    <property type="match status" value="1"/>
</dbReference>
<dbReference type="SUPFAM" id="SSF50729">
    <property type="entry name" value="PH domain-like"/>
    <property type="match status" value="1"/>
</dbReference>
<dbReference type="Proteomes" id="UP000261480">
    <property type="component" value="Unplaced"/>
</dbReference>
<feature type="compositionally biased region" description="Basic and acidic residues" evidence="11">
    <location>
        <begin position="2439"/>
        <end position="2503"/>
    </location>
</feature>
<proteinExistence type="inferred from homology"/>
<feature type="compositionally biased region" description="Low complexity" evidence="11">
    <location>
        <begin position="2295"/>
        <end position="2304"/>
    </location>
</feature>
<dbReference type="GO" id="GO:0016020">
    <property type="term" value="C:membrane"/>
    <property type="evidence" value="ECO:0007669"/>
    <property type="project" value="UniProtKB-ARBA"/>
</dbReference>
<evidence type="ECO:0000256" key="9">
    <source>
        <dbReference type="PIRNR" id="PIRNR002297"/>
    </source>
</evidence>
<dbReference type="Pfam" id="PF15410">
    <property type="entry name" value="PH_9"/>
    <property type="match status" value="1"/>
</dbReference>
<keyword evidence="15" id="KW-1185">Reference proteome</keyword>
<dbReference type="PANTHER" id="PTHR11915">
    <property type="entry name" value="SPECTRIN/FILAMIN RELATED CYTOSKELETAL PROTEIN"/>
    <property type="match status" value="1"/>
</dbReference>
<comment type="subcellular location">
    <subcellularLocation>
        <location evidence="1">Cytoplasm</location>
        <location evidence="1">Cytoskeleton</location>
    </subcellularLocation>
</comment>
<feature type="coiled-coil region" evidence="10">
    <location>
        <begin position="1827"/>
        <end position="1861"/>
    </location>
</feature>
<dbReference type="SUPFAM" id="SSF47576">
    <property type="entry name" value="Calponin-homology domain, CH-domain"/>
    <property type="match status" value="1"/>
</dbReference>
<dbReference type="PROSITE" id="PS00020">
    <property type="entry name" value="ACTININ_2"/>
    <property type="match status" value="1"/>
</dbReference>
<dbReference type="CDD" id="cd10571">
    <property type="entry name" value="PH_beta_spectrin"/>
    <property type="match status" value="1"/>
</dbReference>
<evidence type="ECO:0000256" key="4">
    <source>
        <dbReference type="ARBA" id="ARBA00022490"/>
    </source>
</evidence>
<dbReference type="GO" id="GO:0003779">
    <property type="term" value="F:actin binding"/>
    <property type="evidence" value="ECO:0007669"/>
    <property type="project" value="UniProtKB-KW"/>
</dbReference>
<dbReference type="Ensembl" id="ENSPMET00000019300.1">
    <property type="protein sequence ID" value="ENSPMEP00000028806.1"/>
    <property type="gene ID" value="ENSPMEG00000014249.1"/>
</dbReference>
<feature type="compositionally biased region" description="Basic and acidic residues" evidence="11">
    <location>
        <begin position="2262"/>
        <end position="2274"/>
    </location>
</feature>
<keyword evidence="7 9" id="KW-0009">Actin-binding</keyword>
<feature type="compositionally biased region" description="Polar residues" evidence="11">
    <location>
        <begin position="2230"/>
        <end position="2241"/>
    </location>
</feature>
<dbReference type="Pfam" id="PF00307">
    <property type="entry name" value="CH"/>
    <property type="match status" value="2"/>
</dbReference>
<dbReference type="SUPFAM" id="SSF46966">
    <property type="entry name" value="Spectrin repeat"/>
    <property type="match status" value="16"/>
</dbReference>
<reference evidence="14" key="2">
    <citation type="submission" date="2025-09" db="UniProtKB">
        <authorList>
            <consortium name="Ensembl"/>
        </authorList>
    </citation>
    <scope>IDENTIFICATION</scope>
</reference>
<dbReference type="InterPro" id="IPR001589">
    <property type="entry name" value="Actinin_actin-bd_CS"/>
</dbReference>
<dbReference type="SMART" id="SM00233">
    <property type="entry name" value="PH"/>
    <property type="match status" value="1"/>
</dbReference>
<dbReference type="Gene3D" id="2.30.29.30">
    <property type="entry name" value="Pleckstrin-homology domain (PH domain)/Phosphotyrosine-binding domain (PTB)"/>
    <property type="match status" value="1"/>
</dbReference>
<evidence type="ECO:0000256" key="10">
    <source>
        <dbReference type="SAM" id="Coils"/>
    </source>
</evidence>
<organism evidence="14 15">
    <name type="scientific">Poecilia mexicana</name>
    <dbReference type="NCBI Taxonomy" id="48701"/>
    <lineage>
        <taxon>Eukaryota</taxon>
        <taxon>Metazoa</taxon>
        <taxon>Chordata</taxon>
        <taxon>Craniata</taxon>
        <taxon>Vertebrata</taxon>
        <taxon>Euteleostomi</taxon>
        <taxon>Actinopterygii</taxon>
        <taxon>Neopterygii</taxon>
        <taxon>Teleostei</taxon>
        <taxon>Neoteleostei</taxon>
        <taxon>Acanthomorphata</taxon>
        <taxon>Ovalentaria</taxon>
        <taxon>Atherinomorphae</taxon>
        <taxon>Cyprinodontiformes</taxon>
        <taxon>Poeciliidae</taxon>
        <taxon>Poeciliinae</taxon>
        <taxon>Poecilia</taxon>
    </lineage>
</organism>
<dbReference type="InterPro" id="IPR001715">
    <property type="entry name" value="CH_dom"/>
</dbReference>
<dbReference type="GO" id="GO:0005543">
    <property type="term" value="F:phospholipid binding"/>
    <property type="evidence" value="ECO:0007669"/>
    <property type="project" value="InterPro"/>
</dbReference>
<dbReference type="FunFam" id="1.20.58.60:FF:000294">
    <property type="entry name" value="Spectrin beta chain"/>
    <property type="match status" value="1"/>
</dbReference>
<comment type="similarity">
    <text evidence="2 9">Belongs to the spectrin family.</text>
</comment>
<dbReference type="Gene3D" id="1.20.58.60">
    <property type="match status" value="12"/>
</dbReference>
<keyword evidence="10" id="KW-0175">Coiled coil</keyword>
<dbReference type="PROSITE" id="PS50003">
    <property type="entry name" value="PH_DOMAIN"/>
    <property type="match status" value="1"/>
</dbReference>
<keyword evidence="8 9" id="KW-0206">Cytoskeleton</keyword>
<feature type="compositionally biased region" description="Basic and acidic residues" evidence="11">
    <location>
        <begin position="2178"/>
        <end position="2188"/>
    </location>
</feature>
<dbReference type="SMART" id="SM00150">
    <property type="entry name" value="SPEC"/>
    <property type="match status" value="16"/>
</dbReference>
<dbReference type="FunFam" id="1.20.58.60:FF:000019">
    <property type="entry name" value="Spectrin beta chain"/>
    <property type="match status" value="1"/>
</dbReference>
<feature type="coiled-coil region" evidence="10">
    <location>
        <begin position="1395"/>
        <end position="1422"/>
    </location>
</feature>
<evidence type="ECO:0000259" key="13">
    <source>
        <dbReference type="PROSITE" id="PS50021"/>
    </source>
</evidence>
<dbReference type="CDD" id="cd00176">
    <property type="entry name" value="SPEC"/>
    <property type="match status" value="7"/>
</dbReference>
<evidence type="ECO:0000256" key="1">
    <source>
        <dbReference type="ARBA" id="ARBA00004245"/>
    </source>
</evidence>
<dbReference type="FunFam" id="2.30.29.30:FF:000024">
    <property type="entry name" value="Spectrin beta chain"/>
    <property type="match status" value="1"/>
</dbReference>
<dbReference type="GO" id="GO:0005200">
    <property type="term" value="F:structural constituent of cytoskeleton"/>
    <property type="evidence" value="ECO:0007669"/>
    <property type="project" value="UniProtKB-UniRule"/>
</dbReference>
<dbReference type="InterPro" id="IPR036872">
    <property type="entry name" value="CH_dom_sf"/>
</dbReference>
<keyword evidence="5" id="KW-0677">Repeat</keyword>
<feature type="compositionally biased region" description="Basic and acidic residues" evidence="11">
    <location>
        <begin position="2142"/>
        <end position="2167"/>
    </location>
</feature>
<evidence type="ECO:0000256" key="6">
    <source>
        <dbReference type="ARBA" id="ARBA00022990"/>
    </source>
</evidence>
<dbReference type="Pfam" id="PF00435">
    <property type="entry name" value="Spectrin"/>
    <property type="match status" value="15"/>
</dbReference>
<dbReference type="GO" id="GO:0008091">
    <property type="term" value="C:spectrin"/>
    <property type="evidence" value="ECO:0007669"/>
    <property type="project" value="InterPro"/>
</dbReference>
<evidence type="ECO:0000256" key="7">
    <source>
        <dbReference type="ARBA" id="ARBA00023203"/>
    </source>
</evidence>
<dbReference type="InterPro" id="IPR011993">
    <property type="entry name" value="PH-like_dom_sf"/>
</dbReference>
<protein>
    <recommendedName>
        <fullName evidence="9">Spectrin beta chain</fullName>
    </recommendedName>
</protein>
<name>A0A3B3YN70_9TELE</name>
<dbReference type="InterPro" id="IPR041681">
    <property type="entry name" value="PH_9"/>
</dbReference>
<feature type="coiled-coil region" evidence="10">
    <location>
        <begin position="1500"/>
        <end position="1527"/>
    </location>
</feature>
<feature type="compositionally biased region" description="Basic and acidic residues" evidence="11">
    <location>
        <begin position="2195"/>
        <end position="2229"/>
    </location>
</feature>
<dbReference type="FunFam" id="1.10.418.10:FF:000003">
    <property type="entry name" value="Spectrin beta chain"/>
    <property type="match status" value="1"/>
</dbReference>
<dbReference type="SMART" id="SM00033">
    <property type="entry name" value="CH"/>
    <property type="match status" value="2"/>
</dbReference>
<dbReference type="InterPro" id="IPR016343">
    <property type="entry name" value="Spectrin_bsu"/>
</dbReference>
<feature type="domain" description="Calponin-homology (CH)" evidence="13">
    <location>
        <begin position="53"/>
        <end position="157"/>
    </location>
</feature>
<sequence>MANASPDLDNAEAQRQLNNNNRPIGSGFWETECTSAKLFECSRIKALADERDAVQKKTFTKWVNSHLARVSCRISDLYNDLRDGYMLTRLLEVLSGELLPRPTRGRMRIHSLENVDKALQFLKEQRVHLENVGSHDIVDGNHRLTLGLIWTIILRFQIQVIKINTADNRETRSAKDALLLWCQMKTAGYPEVNIQNFTTCWRDGLAFNALIHRHRPDLIEFHKLARSNATHNLQQAFNVAEHHLGLTKLLDPEDVNTENPDEKSIITYVVSYYHYFSKMKALIVEGKRVGKVLDNCIETETIINRYDALASDLLEWIEKTIAIISNQKFANSLTGVQQQLQAFTTYCTIEKPINFQEFFGGNLPFSIYGAITDRHSFVFSIFAFCCFQAWERLEKAEHERGVALRKELIRQEKLELLAQRFDHKTTMRQAWLNENQRLVSQDNFGYDLPAVEAAMKKHEAIEADIASYEERIGVVMELSSEMEKEGYYDIRRILACKENILGQWSLLKELVAGRRTRLEKNLALQKTFQDMVYMIDWMEDTQALLLSKDFGKHLLEVDDLLQKHSLQEADISIQAERVETLNAVALKFTTIEGYQPCDPQVICNRVNHVSSCLEELKQLAAKRRAELEESRQLWAFFQELEESEAWIREKSSILASQGFGKDLSSVLRLLQKHKTLAGELLAHRSLLQQILSEKSFGTAGIQERIMEVKDEWKKLEDQAAQHLGHLQEALNFFQFSTETDDVAAWLQDAYRLVSSEDFGHDEYSTQSLLKKHKGVTEAIDKHRLHVVALRKHMVVLSLSKPLLLVQVRLGEVEQLYTEVAEVAVLRQQWLHDALAVYHMFSEVNACELWIDEKEQWLEKMEIPEKLEDVEVVAHRFESLDQEMNSLMGRILDVNQIVQQLLDGGHPSSAEVRGCQDHLNSRWNTIVELVEQKKDQLDSMLRLQNYLLECAEIKSQIQDKRKAIDATQYMGSDLGGVLALQRRLSTMEGALSVLEPKLLHLQEEAEFLAAAHPSRTMEILLPFDGISVEWEELKRTLQGCEDSLMVASRLQSFIQDLDSFLTWLVQTQTAAASDQLPNDLEEAEKLINKHAALKEEIGRYEEDYERLQAMNELLESEDAPLPQAALQQWLQKLDVGWNKLLEMWESRREVLVQAHIFHLFLRDVKQAESFLNNQESALAHVELPTTVETVEGAIKKHKDFTTTMELNLHRIKAVIEAGESLISQNNIYSERIRERIDTLAKRELAQQWLEKLNDQWELQRFLQDCHELGDWVYEKMLMARDSSRDETQKLHKKWQKHQAFMAELAQNKEWLDKIEKEGQQLIKEKPELSPVVRKKLEEIRECWLDLESTTQAKARQLFEANKADLLVQSYESLDQRLGQLEGQLVYVDQGQDLTTVNKQLKKLQAMETQMEEWYKEAGQLQVQTASIPQQTQIQGTVVERQAAVETRMARLIEPLKERRRLLLASKEVHQVGRDLEDEILWVQERLPLAMSQEHGSSLQAVQQLMKKNQTLQRELEGHRSRMEDVLERAGIIATIRSPEADCVRAGHDQLAQLWALLWAETERRQLVLDAMYQAQQYYFDTAEVEAWLSEQELHMMNEEKGKDEPSTLQLLKKHLLLEQTIEDYAETIGLLSQQCRQLLEMGHPDSEQISKRQSQIDRLYVSLKDLVEERKSRLEQQYWLYQLNREVDELEQWIAQREVVASSPELGQDFEHVSVLQEKFTEFASETGSVGQERVTAVNQMVDELIDYGHSEAATIAEWKDGVNEAWADLLELMETRAQMLAASHQLHKFFSDCKEILAQIEDKHRRLPEVRARQGSTSNTSTLQRLLQSFEQDIQLLVTQVRQLQESAAQLRTVYAGEKAEAIACREHEVMQCWKELLTSCEECRLQITTETDKLRFFSMVRDQIMWMESIICQIGTGEKPRDVSSVEVLMNYHQSLKSEVEARSQSTLECIEMGKMLLAARNPAAEEVIAKQRELSEKWDKHWEFLQQLLEVHQFAQEAMVAEAWLTAQEPLISSKELGGSVDEVEQLIRRHEAFRKAAATWEERFSSLRRLTTVEKLRAEQSKLPPTPLLGRKVFLDPQDAAPGPAALPRLPVSPVMRQTIYEQNEASTPPRLERVRERGREREERAEVAVMAEVVLQEPGRERLHSEPTRGPRGSRTDSLDRAEPQVQVYQRQEQAGRRDKRTLERQTSSEQEGHEGRRRERERHRVERQESSDNDVGREQSDRQNGRLSINRQSMNLLPSRPQARGEVPRLPNGLPEKSSRPDRPRARDRPKPRRRPRPKEPGETTRRSRSAPAQSSQAAPQPPTHTAHHEGFLFRKLDIESMKKSTNSRSWVNLYCVLNKGELGFYKDAKNTVTPYNNEPLLSLSHCHCDVTNGYKKKKNVFTLKTKDGSEFLFHAKDEEDLKAWVNNITASISEHEEIAKWGQPQPTTSSTDEGTRRDGSKVDNRSDRGGERSDRGDRIERADKEKEREKEKEKEKERERGERSEKSDRAGKSDGKRSEKKKK</sequence>
<feature type="coiled-coil region" evidence="10">
    <location>
        <begin position="1075"/>
        <end position="1116"/>
    </location>
</feature>
<feature type="region of interest" description="Disordered" evidence="11">
    <location>
        <begin position="2103"/>
        <end position="2313"/>
    </location>
</feature>
<dbReference type="FunFam" id="1.10.418.10:FF:000004">
    <property type="entry name" value="Spectrin beta chain"/>
    <property type="match status" value="1"/>
</dbReference>
<evidence type="ECO:0000256" key="3">
    <source>
        <dbReference type="ARBA" id="ARBA00022467"/>
    </source>
</evidence>
<reference evidence="14" key="1">
    <citation type="submission" date="2025-08" db="UniProtKB">
        <authorList>
            <consortium name="Ensembl"/>
        </authorList>
    </citation>
    <scope>IDENTIFICATION</scope>
</reference>
<dbReference type="PROSITE" id="PS50021">
    <property type="entry name" value="CH"/>
    <property type="match status" value="2"/>
</dbReference>
<keyword evidence="6" id="KW-0007">Acetylation</keyword>
<dbReference type="PROSITE" id="PS00019">
    <property type="entry name" value="ACTININ_1"/>
    <property type="match status" value="1"/>
</dbReference>
<keyword evidence="4 9" id="KW-0963">Cytoplasm</keyword>
<dbReference type="GO" id="GO:0051693">
    <property type="term" value="P:actin filament capping"/>
    <property type="evidence" value="ECO:0007669"/>
    <property type="project" value="UniProtKB-UniRule"/>
</dbReference>
<dbReference type="InterPro" id="IPR001849">
    <property type="entry name" value="PH_domain"/>
</dbReference>
<feature type="region of interest" description="Disordered" evidence="11">
    <location>
        <begin position="2422"/>
        <end position="2509"/>
    </location>
</feature>
<dbReference type="PIRSF" id="PIRSF002297">
    <property type="entry name" value="Spectrin_beta_subunit"/>
    <property type="match status" value="1"/>
</dbReference>
<dbReference type="FunFam" id="1.20.58.60:FF:000033">
    <property type="entry name" value="Spectrin beta chain"/>
    <property type="match status" value="1"/>
</dbReference>
<evidence type="ECO:0000256" key="5">
    <source>
        <dbReference type="ARBA" id="ARBA00022737"/>
    </source>
</evidence>
<evidence type="ECO:0000259" key="12">
    <source>
        <dbReference type="PROSITE" id="PS50003"/>
    </source>
</evidence>
<accession>A0A3B3YN70</accession>
<evidence type="ECO:0000256" key="8">
    <source>
        <dbReference type="ARBA" id="ARBA00023212"/>
    </source>
</evidence>